<reference evidence="7" key="1">
    <citation type="submission" date="2025-08" db="UniProtKB">
        <authorList>
            <consortium name="RefSeq"/>
        </authorList>
    </citation>
    <scope>IDENTIFICATION</scope>
    <source>
        <tissue evidence="7">Liver</tissue>
    </source>
</reference>
<dbReference type="InterPro" id="IPR002110">
    <property type="entry name" value="Ankyrin_rpt"/>
</dbReference>
<evidence type="ECO:0000256" key="3">
    <source>
        <dbReference type="PROSITE-ProRule" id="PRU00023"/>
    </source>
</evidence>
<dbReference type="Pfam" id="PF12796">
    <property type="entry name" value="Ank_2"/>
    <property type="match status" value="1"/>
</dbReference>
<dbReference type="RefSeq" id="XP_025023394.1">
    <property type="nucleotide sequence ID" value="XM_025167626.1"/>
</dbReference>
<evidence type="ECO:0000256" key="1">
    <source>
        <dbReference type="ARBA" id="ARBA00022737"/>
    </source>
</evidence>
<keyword evidence="1" id="KW-0677">Repeat</keyword>
<dbReference type="OrthoDB" id="9995210at2759"/>
<dbReference type="Gene3D" id="1.25.40.20">
    <property type="entry name" value="Ankyrin repeat-containing domain"/>
    <property type="match status" value="1"/>
</dbReference>
<evidence type="ECO:0000256" key="2">
    <source>
        <dbReference type="ARBA" id="ARBA00023043"/>
    </source>
</evidence>
<feature type="repeat" description="ANK" evidence="3">
    <location>
        <begin position="223"/>
        <end position="255"/>
    </location>
</feature>
<accession>A0A9F5IFZ0</accession>
<sequence length="368" mass="40613">MQSLGPSGCRRRALDGSLNPPSPGSNKCRCPARLPGRERSGSGSGGTMEILSIQQLVSDEQPEGKVGCFAARARGAAWEPERWRSGPAGAWWESVEREKQKAEDEKKKKLEALNNSRLKLDSLQDLEAFVKLHKQKKKRKKVALPKQQEPEIIIESVESEQFLDAALENQIPVIDKYLADGGDPNAHDKFKCTALHRACLRGHAEIVDKLLEAGAKLEPRDMLEATPLFWACRGGHLDILKGLISRGAKISTRDKVSGGKVGSPFLFLNEPWRDSWWTSCSDCSYGAPPCTWLSGQATLTAPNISLPVEQTSMPKIRCRKGEGGKDAWCQEHLLPRATKGQQVPNFGHVHPNLHYGAILLIILSGERH</sequence>
<gene>
    <name evidence="7" type="primary">ANKRD23</name>
</gene>
<dbReference type="GO" id="GO:0005634">
    <property type="term" value="C:nucleus"/>
    <property type="evidence" value="ECO:0007669"/>
    <property type="project" value="TreeGrafter"/>
</dbReference>
<evidence type="ECO:0000313" key="7">
    <source>
        <dbReference type="RefSeq" id="XP_025023394.1"/>
    </source>
</evidence>
<dbReference type="SUPFAM" id="SSF48403">
    <property type="entry name" value="Ankyrin repeat"/>
    <property type="match status" value="1"/>
</dbReference>
<evidence type="ECO:0000256" key="4">
    <source>
        <dbReference type="SAM" id="Coils"/>
    </source>
</evidence>
<dbReference type="GO" id="GO:0006357">
    <property type="term" value="P:regulation of transcription by RNA polymerase II"/>
    <property type="evidence" value="ECO:0007669"/>
    <property type="project" value="TreeGrafter"/>
</dbReference>
<dbReference type="PROSITE" id="PS50088">
    <property type="entry name" value="ANK_REPEAT"/>
    <property type="match status" value="2"/>
</dbReference>
<organism evidence="6 7">
    <name type="scientific">Python bivittatus</name>
    <name type="common">Burmese python</name>
    <name type="synonym">Python molurus bivittatus</name>
    <dbReference type="NCBI Taxonomy" id="176946"/>
    <lineage>
        <taxon>Eukaryota</taxon>
        <taxon>Metazoa</taxon>
        <taxon>Chordata</taxon>
        <taxon>Craniata</taxon>
        <taxon>Vertebrata</taxon>
        <taxon>Euteleostomi</taxon>
        <taxon>Lepidosauria</taxon>
        <taxon>Squamata</taxon>
        <taxon>Bifurcata</taxon>
        <taxon>Unidentata</taxon>
        <taxon>Episquamata</taxon>
        <taxon>Toxicofera</taxon>
        <taxon>Serpentes</taxon>
        <taxon>Henophidia</taxon>
        <taxon>Pythonidae</taxon>
        <taxon>Python</taxon>
    </lineage>
</organism>
<feature type="repeat" description="ANK" evidence="3">
    <location>
        <begin position="193"/>
        <end position="222"/>
    </location>
</feature>
<name>A0A9F5IFZ0_PYTBI</name>
<keyword evidence="2 3" id="KW-0040">ANK repeat</keyword>
<dbReference type="SMART" id="SM00248">
    <property type="entry name" value="ANK"/>
    <property type="match status" value="2"/>
</dbReference>
<feature type="coiled-coil region" evidence="4">
    <location>
        <begin position="92"/>
        <end position="119"/>
    </location>
</feature>
<dbReference type="Proteomes" id="UP000695026">
    <property type="component" value="Unplaced"/>
</dbReference>
<keyword evidence="4" id="KW-0175">Coiled coil</keyword>
<protein>
    <submittedName>
        <fullName evidence="7">Ankyrin repeat domain-containing protein 23 isoform X1</fullName>
    </submittedName>
</protein>
<dbReference type="AlphaFoldDB" id="A0A9F5IFZ0"/>
<dbReference type="PANTHER" id="PTHR24126">
    <property type="entry name" value="ANKYRIN REPEAT, PH AND SEC7 DOMAIN CONTAINING PROTEIN SECG-RELATED"/>
    <property type="match status" value="1"/>
</dbReference>
<dbReference type="CTD" id="200539"/>
<evidence type="ECO:0000313" key="6">
    <source>
        <dbReference type="Proteomes" id="UP000695026"/>
    </source>
</evidence>
<evidence type="ECO:0000256" key="5">
    <source>
        <dbReference type="SAM" id="MobiDB-lite"/>
    </source>
</evidence>
<dbReference type="GO" id="GO:0061629">
    <property type="term" value="F:RNA polymerase II-specific DNA-binding transcription factor binding"/>
    <property type="evidence" value="ECO:0007669"/>
    <property type="project" value="TreeGrafter"/>
</dbReference>
<dbReference type="GeneID" id="107326163"/>
<dbReference type="InterPro" id="IPR036770">
    <property type="entry name" value="Ankyrin_rpt-contain_sf"/>
</dbReference>
<proteinExistence type="predicted"/>
<feature type="region of interest" description="Disordered" evidence="5">
    <location>
        <begin position="1"/>
        <end position="47"/>
    </location>
</feature>
<dbReference type="PANTHER" id="PTHR24126:SF45">
    <property type="entry name" value="ANKYRIN REPEAT DOMAIN 23"/>
    <property type="match status" value="1"/>
</dbReference>
<dbReference type="PROSITE" id="PS50297">
    <property type="entry name" value="ANK_REP_REGION"/>
    <property type="match status" value="2"/>
</dbReference>
<keyword evidence="6" id="KW-1185">Reference proteome</keyword>